<evidence type="ECO:0000313" key="3">
    <source>
        <dbReference type="Proteomes" id="UP000030416"/>
    </source>
</evidence>
<keyword evidence="3" id="KW-1185">Reference proteome</keyword>
<dbReference type="OrthoDB" id="2730263at2"/>
<keyword evidence="1" id="KW-0472">Membrane</keyword>
<dbReference type="RefSeq" id="WP_036187815.1">
    <property type="nucleotide sequence ID" value="NZ_AVDA01000016.1"/>
</dbReference>
<keyword evidence="1" id="KW-0812">Transmembrane</keyword>
<feature type="transmembrane region" description="Helical" evidence="1">
    <location>
        <begin position="40"/>
        <end position="61"/>
    </location>
</feature>
<evidence type="ECO:0000256" key="1">
    <source>
        <dbReference type="SAM" id="Phobius"/>
    </source>
</evidence>
<dbReference type="InterPro" id="IPR021598">
    <property type="entry name" value="DUF3221"/>
</dbReference>
<dbReference type="Proteomes" id="UP000030416">
    <property type="component" value="Unassembled WGS sequence"/>
</dbReference>
<name>A0A0A3I2M5_9BACL</name>
<proteinExistence type="predicted"/>
<sequence>MNEIKKSLIELTVDMNESKQLVRKRIMAQSIKKKDFKKNLIAGLSAIVMISMIFLTSTFLMEQQTGTSEISQPTTNIFDDGIFETTANLQKWWRDFADGEAYLKELAYEKYETRLALYTYAKSLGYDIKDEEVQESFQQTMNLMTRSDEAKQSYEELLTKADLTWEEYEKFIMDTAPYDVALKKLEQHYMAIYPKISYSIAGSLAEKHAIPYFREQYVNDIIAFKKKHTLPLHDGNPFAFTGSKQLGRVVAIEDNMFLVAPGATIEDIENYTKEELLENYKDAMWFPMDDTPELSIGDLVETYHKYQTTSEDNVTISDLWDIRLVNEYEPNPISKATHHLTIDIEMNPKVKVFVGTLNWIDTNVEFSDKADYQFVVDGITYQLWSYPDGFVLYSSRGKYRTLNAELTSELAGYLGIDHGLN</sequence>
<dbReference type="AlphaFoldDB" id="A0A0A3I2M5"/>
<gene>
    <name evidence="2" type="ORF">CD29_13935</name>
</gene>
<reference evidence="2 3" key="1">
    <citation type="submission" date="2014-02" db="EMBL/GenBank/DDBJ databases">
        <title>Draft genome sequence of Lysinibacillus manganicus DSM 26584T.</title>
        <authorList>
            <person name="Zhang F."/>
            <person name="Wang G."/>
            <person name="Zhang L."/>
        </authorList>
    </citation>
    <scope>NUCLEOTIDE SEQUENCE [LARGE SCALE GENOMIC DNA]</scope>
    <source>
        <strain evidence="2 3">DSM 26584</strain>
    </source>
</reference>
<comment type="caution">
    <text evidence="2">The sequence shown here is derived from an EMBL/GenBank/DDBJ whole genome shotgun (WGS) entry which is preliminary data.</text>
</comment>
<keyword evidence="1" id="KW-1133">Transmembrane helix</keyword>
<dbReference type="EMBL" id="JPVN01000016">
    <property type="protein sequence ID" value="KGR77745.1"/>
    <property type="molecule type" value="Genomic_DNA"/>
</dbReference>
<protein>
    <submittedName>
        <fullName evidence="2">Uncharacterized protein</fullName>
    </submittedName>
</protein>
<dbReference type="SUPFAM" id="SSF109998">
    <property type="entry name" value="Triger factor/SurA peptide-binding domain-like"/>
    <property type="match status" value="1"/>
</dbReference>
<dbReference type="STRING" id="1384049.CD29_13935"/>
<organism evidence="2 3">
    <name type="scientific">Ureibacillus manganicus DSM 26584</name>
    <dbReference type="NCBI Taxonomy" id="1384049"/>
    <lineage>
        <taxon>Bacteria</taxon>
        <taxon>Bacillati</taxon>
        <taxon>Bacillota</taxon>
        <taxon>Bacilli</taxon>
        <taxon>Bacillales</taxon>
        <taxon>Caryophanaceae</taxon>
        <taxon>Ureibacillus</taxon>
    </lineage>
</organism>
<accession>A0A0A3I2M5</accession>
<dbReference type="InterPro" id="IPR027304">
    <property type="entry name" value="Trigger_fact/SurA_dom_sf"/>
</dbReference>
<dbReference type="Pfam" id="PF11518">
    <property type="entry name" value="DUF3221"/>
    <property type="match status" value="1"/>
</dbReference>
<evidence type="ECO:0000313" key="2">
    <source>
        <dbReference type="EMBL" id="KGR77745.1"/>
    </source>
</evidence>
<dbReference type="eggNOG" id="ENOG502ZY3C">
    <property type="taxonomic scope" value="Bacteria"/>
</dbReference>